<keyword evidence="12" id="KW-0121">Carboxypeptidase</keyword>
<dbReference type="PRINTS" id="PR00725">
    <property type="entry name" value="DADACBPTASE1"/>
</dbReference>
<keyword evidence="4" id="KW-0133">Cell shape</keyword>
<reference evidence="12" key="1">
    <citation type="submission" date="2006-06" db="EMBL/GenBank/DDBJ databases">
        <title>Complete sequence of chromosome of Chelativorans sp. BNC1.</title>
        <authorList>
            <consortium name="US DOE Joint Genome Institute"/>
            <person name="Copeland A."/>
            <person name="Lucas S."/>
            <person name="Lapidus A."/>
            <person name="Barry K."/>
            <person name="Detter J.C."/>
            <person name="Glavina del Rio T."/>
            <person name="Hammon N."/>
            <person name="Israni S."/>
            <person name="Dalin E."/>
            <person name="Tice H."/>
            <person name="Pitluck S."/>
            <person name="Chertkov O."/>
            <person name="Brettin T."/>
            <person name="Bruce D."/>
            <person name="Han C."/>
            <person name="Tapia R."/>
            <person name="Gilna P."/>
            <person name="Schmutz J."/>
            <person name="Larimer F."/>
            <person name="Land M."/>
            <person name="Hauser L."/>
            <person name="Kyrpides N."/>
            <person name="Mikhailova N."/>
            <person name="Richardson P."/>
        </authorList>
    </citation>
    <scope>NUCLEOTIDE SEQUENCE</scope>
    <source>
        <strain evidence="12">BNC1</strain>
    </source>
</reference>
<evidence type="ECO:0000256" key="5">
    <source>
        <dbReference type="ARBA" id="ARBA00022984"/>
    </source>
</evidence>
<evidence type="ECO:0000259" key="11">
    <source>
        <dbReference type="Pfam" id="PF00768"/>
    </source>
</evidence>
<keyword evidence="5" id="KW-0573">Peptidoglycan synthesis</keyword>
<evidence type="ECO:0000256" key="1">
    <source>
        <dbReference type="ARBA" id="ARBA00007164"/>
    </source>
</evidence>
<dbReference type="GO" id="GO:0006508">
    <property type="term" value="P:proteolysis"/>
    <property type="evidence" value="ECO:0007669"/>
    <property type="project" value="InterPro"/>
</dbReference>
<keyword evidence="3" id="KW-0378">Hydrolase</keyword>
<dbReference type="eggNOG" id="COG1686">
    <property type="taxonomic scope" value="Bacteria"/>
</dbReference>
<feature type="active site" description="Proton acceptor" evidence="7">
    <location>
        <position position="67"/>
    </location>
</feature>
<dbReference type="KEGG" id="mes:Meso_3057"/>
<keyword evidence="6" id="KW-0961">Cell wall biogenesis/degradation</keyword>
<accession>Q11DU6</accession>
<dbReference type="InterPro" id="IPR001967">
    <property type="entry name" value="Peptidase_S11_N"/>
</dbReference>
<dbReference type="GO" id="GO:0008360">
    <property type="term" value="P:regulation of cell shape"/>
    <property type="evidence" value="ECO:0007669"/>
    <property type="project" value="UniProtKB-KW"/>
</dbReference>
<protein>
    <submittedName>
        <fullName evidence="12">Peptidase S11, D-alanyl-D-alanine carboxypeptidase 1</fullName>
    </submittedName>
</protein>
<dbReference type="InterPro" id="IPR018044">
    <property type="entry name" value="Peptidase_S11"/>
</dbReference>
<keyword evidence="12" id="KW-0645">Protease</keyword>
<dbReference type="HOGENOM" id="CLU_027070_1_2_5"/>
<dbReference type="GO" id="GO:0009252">
    <property type="term" value="P:peptidoglycan biosynthetic process"/>
    <property type="evidence" value="ECO:0007669"/>
    <property type="project" value="UniProtKB-KW"/>
</dbReference>
<dbReference type="STRING" id="266779.Meso_3057"/>
<dbReference type="InterPro" id="IPR012338">
    <property type="entry name" value="Beta-lactam/transpept-like"/>
</dbReference>
<dbReference type="PANTHER" id="PTHR21581:SF6">
    <property type="entry name" value="TRAFFICKING PROTEIN PARTICLE COMPLEX SUBUNIT 12"/>
    <property type="match status" value="1"/>
</dbReference>
<keyword evidence="2" id="KW-0732">Signal</keyword>
<evidence type="ECO:0000256" key="2">
    <source>
        <dbReference type="ARBA" id="ARBA00022729"/>
    </source>
</evidence>
<evidence type="ECO:0000256" key="3">
    <source>
        <dbReference type="ARBA" id="ARBA00022801"/>
    </source>
</evidence>
<evidence type="ECO:0000256" key="6">
    <source>
        <dbReference type="ARBA" id="ARBA00023316"/>
    </source>
</evidence>
<evidence type="ECO:0000256" key="8">
    <source>
        <dbReference type="PIRSR" id="PIRSR618044-2"/>
    </source>
</evidence>
<dbReference type="AlphaFoldDB" id="Q11DU6"/>
<name>Q11DU6_CHESB</name>
<dbReference type="SUPFAM" id="SSF56601">
    <property type="entry name" value="beta-lactamase/transpeptidase-like"/>
    <property type="match status" value="1"/>
</dbReference>
<dbReference type="PANTHER" id="PTHR21581">
    <property type="entry name" value="D-ALANYL-D-ALANINE CARBOXYPEPTIDASE"/>
    <property type="match status" value="1"/>
</dbReference>
<dbReference type="GO" id="GO:0071555">
    <property type="term" value="P:cell wall organization"/>
    <property type="evidence" value="ECO:0007669"/>
    <property type="project" value="UniProtKB-KW"/>
</dbReference>
<comment type="similarity">
    <text evidence="1 9">Belongs to the peptidase S11 family.</text>
</comment>
<evidence type="ECO:0000256" key="9">
    <source>
        <dbReference type="RuleBase" id="RU004016"/>
    </source>
</evidence>
<feature type="compositionally biased region" description="Pro residues" evidence="10">
    <location>
        <begin position="364"/>
        <end position="375"/>
    </location>
</feature>
<dbReference type="Gene3D" id="3.40.710.10">
    <property type="entry name" value="DD-peptidase/beta-lactamase superfamily"/>
    <property type="match status" value="1"/>
</dbReference>
<dbReference type="Pfam" id="PF00768">
    <property type="entry name" value="Peptidase_S11"/>
    <property type="match status" value="1"/>
</dbReference>
<gene>
    <name evidence="12" type="ordered locus">Meso_3057</name>
</gene>
<dbReference type="EMBL" id="CP000390">
    <property type="protein sequence ID" value="ABG64429.1"/>
    <property type="molecule type" value="Genomic_DNA"/>
</dbReference>
<dbReference type="GO" id="GO:0009002">
    <property type="term" value="F:serine-type D-Ala-D-Ala carboxypeptidase activity"/>
    <property type="evidence" value="ECO:0007669"/>
    <property type="project" value="InterPro"/>
</dbReference>
<feature type="active site" evidence="7">
    <location>
        <position position="127"/>
    </location>
</feature>
<feature type="active site" description="Proton acceptor" evidence="7">
    <location>
        <position position="70"/>
    </location>
</feature>
<feature type="domain" description="Peptidase S11 D-alanyl-D-alanine carboxypeptidase A N-terminal" evidence="11">
    <location>
        <begin position="40"/>
        <end position="259"/>
    </location>
</feature>
<sequence length="382" mass="41483" precursor="true">MDNVGGRATRNWNVMRLWRKRQVILLAVFCYSMLHLPALAGPYVLVDVGTGRVLAQENAFQRWYPASLTKLMTAYVVFRELESGRLQINSPVRISQNAAKEPPSKMGYSVGSVLTLDNALKILMVLSANDIATALAESVAGSEEAFVARMNAEAQRLGMTDSHFINAHGLPGPSQFTTARDLAILARALRAQFPQYASYFSIEGIRNGKSVKENTNFLIGRFDGADGMKTGYICSSGFNLVATATRGERTLAAVVLGAQSQVQRAEIAADLLTRGFETQGLGAPSIVDLRPSEQVTEDVADIRPEICSEEAVAKRMKERDDEGRLILTSPYVHPLERELRVVAVGLGGAIGEDPATPRYANIPIPTPRPAYPPRPVAVQQGG</sequence>
<evidence type="ECO:0000313" key="12">
    <source>
        <dbReference type="EMBL" id="ABG64429.1"/>
    </source>
</evidence>
<organism evidence="12">
    <name type="scientific">Chelativorans sp. (strain BNC1)</name>
    <dbReference type="NCBI Taxonomy" id="266779"/>
    <lineage>
        <taxon>Bacteria</taxon>
        <taxon>Pseudomonadati</taxon>
        <taxon>Pseudomonadota</taxon>
        <taxon>Alphaproteobacteria</taxon>
        <taxon>Hyphomicrobiales</taxon>
        <taxon>Phyllobacteriaceae</taxon>
        <taxon>Chelativorans</taxon>
    </lineage>
</organism>
<evidence type="ECO:0000256" key="7">
    <source>
        <dbReference type="PIRSR" id="PIRSR618044-1"/>
    </source>
</evidence>
<feature type="region of interest" description="Disordered" evidence="10">
    <location>
        <begin position="355"/>
        <end position="382"/>
    </location>
</feature>
<evidence type="ECO:0000256" key="10">
    <source>
        <dbReference type="SAM" id="MobiDB-lite"/>
    </source>
</evidence>
<proteinExistence type="inferred from homology"/>
<evidence type="ECO:0000256" key="4">
    <source>
        <dbReference type="ARBA" id="ARBA00022960"/>
    </source>
</evidence>
<feature type="binding site" evidence="8">
    <location>
        <position position="229"/>
    </location>
    <ligand>
        <name>substrate</name>
    </ligand>
</feature>